<evidence type="ECO:0000256" key="1">
    <source>
        <dbReference type="ARBA" id="ARBA00001946"/>
    </source>
</evidence>
<dbReference type="Gene3D" id="3.40.570.10">
    <property type="entry name" value="Extracellular Endonuclease, subunit A"/>
    <property type="match status" value="1"/>
</dbReference>
<dbReference type="EMBL" id="QFLI01000008">
    <property type="protein sequence ID" value="PXX98052.1"/>
    <property type="molecule type" value="Genomic_DNA"/>
</dbReference>
<evidence type="ECO:0000256" key="8">
    <source>
        <dbReference type="PIRSR" id="PIRSR640255-1"/>
    </source>
</evidence>
<proteinExistence type="inferred from homology"/>
<name>A0A2V3ZUG6_9BACT</name>
<keyword evidence="3 10" id="KW-0540">Nuclease</keyword>
<dbReference type="InterPro" id="IPR040255">
    <property type="entry name" value="Non-specific_endonuclease"/>
</dbReference>
<keyword evidence="14" id="KW-1185">Reference proteome</keyword>
<organism evidence="13 14">
    <name type="scientific">Marinifilum breve</name>
    <dbReference type="NCBI Taxonomy" id="2184082"/>
    <lineage>
        <taxon>Bacteria</taxon>
        <taxon>Pseudomonadati</taxon>
        <taxon>Bacteroidota</taxon>
        <taxon>Bacteroidia</taxon>
        <taxon>Marinilabiliales</taxon>
        <taxon>Marinifilaceae</taxon>
    </lineage>
</organism>
<reference evidence="13 14" key="1">
    <citation type="submission" date="2018-05" db="EMBL/GenBank/DDBJ databases">
        <title>Marinifilum breve JC075T sp. nov., a marine bacterium isolated from Yongle Blue Hole in the South China Sea.</title>
        <authorList>
            <person name="Fu T."/>
        </authorList>
    </citation>
    <scope>NUCLEOTIDE SEQUENCE [LARGE SCALE GENOMIC DNA]</scope>
    <source>
        <strain evidence="13 14">JC075</strain>
    </source>
</reference>
<keyword evidence="4 9" id="KW-0479">Metal-binding</keyword>
<dbReference type="GO" id="GO:0016787">
    <property type="term" value="F:hydrolase activity"/>
    <property type="evidence" value="ECO:0007669"/>
    <property type="project" value="UniProtKB-KW"/>
</dbReference>
<protein>
    <recommendedName>
        <fullName evidence="10">Endonuclease</fullName>
        <ecNumber evidence="10">3.1.30.-</ecNumber>
    </recommendedName>
</protein>
<accession>A0A2V3ZUG6</accession>
<dbReference type="AlphaFoldDB" id="A0A2V3ZUG6"/>
<dbReference type="CDD" id="cd00091">
    <property type="entry name" value="NUC"/>
    <property type="match status" value="1"/>
</dbReference>
<evidence type="ECO:0000313" key="13">
    <source>
        <dbReference type="EMBL" id="PXX98052.1"/>
    </source>
</evidence>
<comment type="caution">
    <text evidence="13">The sequence shown here is derived from an EMBL/GenBank/DDBJ whole genome shotgun (WGS) entry which is preliminary data.</text>
</comment>
<dbReference type="SUPFAM" id="SSF54060">
    <property type="entry name" value="His-Me finger endonucleases"/>
    <property type="match status" value="1"/>
</dbReference>
<evidence type="ECO:0000256" key="2">
    <source>
        <dbReference type="ARBA" id="ARBA00010052"/>
    </source>
</evidence>
<dbReference type="OrthoDB" id="9811262at2"/>
<dbReference type="RefSeq" id="WP_110361982.1">
    <property type="nucleotide sequence ID" value="NZ_QFLI01000008.1"/>
</dbReference>
<feature type="binding site" evidence="9">
    <location>
        <position position="124"/>
    </location>
    <ligand>
        <name>Mg(2+)</name>
        <dbReference type="ChEBI" id="CHEBI:18420"/>
        <note>catalytic</note>
    </ligand>
</feature>
<dbReference type="EC" id="3.1.30.-" evidence="10"/>
<dbReference type="Proteomes" id="UP000248079">
    <property type="component" value="Unassembled WGS sequence"/>
</dbReference>
<dbReference type="SMART" id="SM00892">
    <property type="entry name" value="Endonuclease_NS"/>
    <property type="match status" value="1"/>
</dbReference>
<dbReference type="InterPro" id="IPR001604">
    <property type="entry name" value="Endo_G_ENPP1-like_dom"/>
</dbReference>
<keyword evidence="5 10" id="KW-0255">Endonuclease</keyword>
<dbReference type="InterPro" id="IPR020821">
    <property type="entry name" value="ENPP1-3/EXOG-like_nuc-like"/>
</dbReference>
<sequence>MKRTLSFLFILFSISGKAQYWLPKSSGEIVKHKYYTLSYNEEEEQANWVAYKLTSKMIQGQAERKNNFKADPKVTTGSASLADYKGSGYDRGHLCPAASMKIDQQAMSESFYMSNMSPQVPAFNRGKWKSLEAKVRKLTLKNDSLYVVSGPVFKNNQGEIGQNKVSVPGYYFKVIYFPRQKKTLAYLLPNRKIEKEIDAFIVPLDSIRSFSNVYFKGFNHTL</sequence>
<dbReference type="GO" id="GO:0003676">
    <property type="term" value="F:nucleic acid binding"/>
    <property type="evidence" value="ECO:0007669"/>
    <property type="project" value="InterPro"/>
</dbReference>
<dbReference type="PANTHER" id="PTHR13966">
    <property type="entry name" value="ENDONUCLEASE RELATED"/>
    <property type="match status" value="1"/>
</dbReference>
<evidence type="ECO:0000259" key="11">
    <source>
        <dbReference type="SMART" id="SM00477"/>
    </source>
</evidence>
<comment type="similarity">
    <text evidence="2 10">Belongs to the DNA/RNA non-specific endonuclease family.</text>
</comment>
<evidence type="ECO:0000256" key="6">
    <source>
        <dbReference type="ARBA" id="ARBA00022801"/>
    </source>
</evidence>
<dbReference type="GO" id="GO:0004519">
    <property type="term" value="F:endonuclease activity"/>
    <property type="evidence" value="ECO:0007669"/>
    <property type="project" value="UniProtKB-UniRule"/>
</dbReference>
<dbReference type="PROSITE" id="PS01070">
    <property type="entry name" value="NUCLEASE_NON_SPEC"/>
    <property type="match status" value="1"/>
</dbReference>
<dbReference type="Pfam" id="PF01223">
    <property type="entry name" value="Endonuclease_NS"/>
    <property type="match status" value="1"/>
</dbReference>
<evidence type="ECO:0000313" key="14">
    <source>
        <dbReference type="Proteomes" id="UP000248079"/>
    </source>
</evidence>
<dbReference type="GO" id="GO:0046872">
    <property type="term" value="F:metal ion binding"/>
    <property type="evidence" value="ECO:0007669"/>
    <property type="project" value="UniProtKB-KW"/>
</dbReference>
<dbReference type="InterPro" id="IPR018524">
    <property type="entry name" value="DNA/RNA_endonuclease_AS"/>
</dbReference>
<evidence type="ECO:0000256" key="5">
    <source>
        <dbReference type="ARBA" id="ARBA00022759"/>
    </source>
</evidence>
<dbReference type="PANTHER" id="PTHR13966:SF5">
    <property type="entry name" value="ENDONUCLEASE G, MITOCHONDRIAL"/>
    <property type="match status" value="1"/>
</dbReference>
<feature type="domain" description="ENPP1-3/EXOG-like endonuclease/phosphodiesterase" evidence="11">
    <location>
        <begin position="32"/>
        <end position="221"/>
    </location>
</feature>
<evidence type="ECO:0000259" key="12">
    <source>
        <dbReference type="SMART" id="SM00892"/>
    </source>
</evidence>
<evidence type="ECO:0000256" key="7">
    <source>
        <dbReference type="ARBA" id="ARBA00022842"/>
    </source>
</evidence>
<evidence type="ECO:0000256" key="4">
    <source>
        <dbReference type="ARBA" id="ARBA00022723"/>
    </source>
</evidence>
<dbReference type="InterPro" id="IPR044925">
    <property type="entry name" value="His-Me_finger_sf"/>
</dbReference>
<keyword evidence="6 10" id="KW-0378">Hydrolase</keyword>
<dbReference type="InterPro" id="IPR044929">
    <property type="entry name" value="DNA/RNA_non-sp_Endonuclease_sf"/>
</dbReference>
<evidence type="ECO:0000256" key="3">
    <source>
        <dbReference type="ARBA" id="ARBA00022722"/>
    </source>
</evidence>
<dbReference type="SMART" id="SM00477">
    <property type="entry name" value="NUC"/>
    <property type="match status" value="1"/>
</dbReference>
<feature type="active site" description="Proton acceptor" evidence="8">
    <location>
        <position position="93"/>
    </location>
</feature>
<gene>
    <name evidence="13" type="ORF">DF185_17125</name>
</gene>
<comment type="cofactor">
    <cofactor evidence="1 10">
        <name>Mg(2+)</name>
        <dbReference type="ChEBI" id="CHEBI:18420"/>
    </cofactor>
</comment>
<keyword evidence="7" id="KW-0460">Magnesium</keyword>
<feature type="domain" description="DNA/RNA non-specific endonuclease/pyrophosphatase/phosphodiesterase" evidence="12">
    <location>
        <begin position="31"/>
        <end position="221"/>
    </location>
</feature>
<evidence type="ECO:0000256" key="9">
    <source>
        <dbReference type="PIRSR" id="PIRSR640255-2"/>
    </source>
</evidence>
<evidence type="ECO:0000256" key="10">
    <source>
        <dbReference type="RuleBase" id="RU366055"/>
    </source>
</evidence>